<protein>
    <submittedName>
        <fullName evidence="1">Uncharacterized protein</fullName>
    </submittedName>
</protein>
<sequence>MSSLFLFMNRVKSYNLFEKSLWIPGSWRVHAYPRSWCVQFETMIMLLETVHFVRMIWVQQTQPGCLRILLLQGNTCLMDDLLSNVVRRDGVDRKLVTLEVELCYLVDVYQDYHHMYSKDFDITGEFPLRLTSEAVLSKTCCCNCSSQPVKEQRTLEALCIVRAASTRVCMKRMYKKFHAFVSSELCKLEHEVLFGRVEEINENVQCFNLGPQEVIQYIGE</sequence>
<dbReference type="Proteomes" id="UP001151760">
    <property type="component" value="Unassembled WGS sequence"/>
</dbReference>
<organism evidence="1 2">
    <name type="scientific">Tanacetum coccineum</name>
    <dbReference type="NCBI Taxonomy" id="301880"/>
    <lineage>
        <taxon>Eukaryota</taxon>
        <taxon>Viridiplantae</taxon>
        <taxon>Streptophyta</taxon>
        <taxon>Embryophyta</taxon>
        <taxon>Tracheophyta</taxon>
        <taxon>Spermatophyta</taxon>
        <taxon>Magnoliopsida</taxon>
        <taxon>eudicotyledons</taxon>
        <taxon>Gunneridae</taxon>
        <taxon>Pentapetalae</taxon>
        <taxon>asterids</taxon>
        <taxon>campanulids</taxon>
        <taxon>Asterales</taxon>
        <taxon>Asteraceae</taxon>
        <taxon>Asteroideae</taxon>
        <taxon>Anthemideae</taxon>
        <taxon>Anthemidinae</taxon>
        <taxon>Tanacetum</taxon>
    </lineage>
</organism>
<reference evidence="1" key="2">
    <citation type="submission" date="2022-01" db="EMBL/GenBank/DDBJ databases">
        <authorList>
            <person name="Yamashiro T."/>
            <person name="Shiraishi A."/>
            <person name="Satake H."/>
            <person name="Nakayama K."/>
        </authorList>
    </citation>
    <scope>NUCLEOTIDE SEQUENCE</scope>
</reference>
<proteinExistence type="predicted"/>
<evidence type="ECO:0000313" key="1">
    <source>
        <dbReference type="EMBL" id="GJT23371.1"/>
    </source>
</evidence>
<gene>
    <name evidence="1" type="ORF">Tco_0893308</name>
</gene>
<name>A0ABQ5CBN0_9ASTR</name>
<keyword evidence="2" id="KW-1185">Reference proteome</keyword>
<reference evidence="1" key="1">
    <citation type="journal article" date="2022" name="Int. J. Mol. Sci.">
        <title>Draft Genome of Tanacetum Coccineum: Genomic Comparison of Closely Related Tanacetum-Family Plants.</title>
        <authorList>
            <person name="Yamashiro T."/>
            <person name="Shiraishi A."/>
            <person name="Nakayama K."/>
            <person name="Satake H."/>
        </authorList>
    </citation>
    <scope>NUCLEOTIDE SEQUENCE</scope>
</reference>
<dbReference type="EMBL" id="BQNB010014050">
    <property type="protein sequence ID" value="GJT23371.1"/>
    <property type="molecule type" value="Genomic_DNA"/>
</dbReference>
<accession>A0ABQ5CBN0</accession>
<evidence type="ECO:0000313" key="2">
    <source>
        <dbReference type="Proteomes" id="UP001151760"/>
    </source>
</evidence>
<comment type="caution">
    <text evidence="1">The sequence shown here is derived from an EMBL/GenBank/DDBJ whole genome shotgun (WGS) entry which is preliminary data.</text>
</comment>